<dbReference type="EMBL" id="JAEDAE010000003">
    <property type="protein sequence ID" value="MBH8558008.1"/>
    <property type="molecule type" value="Genomic_DNA"/>
</dbReference>
<comment type="caution">
    <text evidence="2">The sequence shown here is derived from an EMBL/GenBank/DDBJ whole genome shotgun (WGS) entry which is preliminary data.</text>
</comment>
<reference evidence="2 3" key="1">
    <citation type="submission" date="2020-12" db="EMBL/GenBank/DDBJ databases">
        <title>Hymenobacter sp.</title>
        <authorList>
            <person name="Kim M.K."/>
        </authorList>
    </citation>
    <scope>NUCLEOTIDE SEQUENCE [LARGE SCALE GENOMIC DNA]</scope>
    <source>
        <strain evidence="2 3">BT442</strain>
    </source>
</reference>
<organism evidence="2 3">
    <name type="scientific">Hymenobacter negativus</name>
    <dbReference type="NCBI Taxonomy" id="2795026"/>
    <lineage>
        <taxon>Bacteria</taxon>
        <taxon>Pseudomonadati</taxon>
        <taxon>Bacteroidota</taxon>
        <taxon>Cytophagia</taxon>
        <taxon>Cytophagales</taxon>
        <taxon>Hymenobacteraceae</taxon>
        <taxon>Hymenobacter</taxon>
    </lineage>
</organism>
<evidence type="ECO:0008006" key="4">
    <source>
        <dbReference type="Google" id="ProtNLM"/>
    </source>
</evidence>
<name>A0ABS0Q5T2_9BACT</name>
<proteinExistence type="predicted"/>
<feature type="compositionally biased region" description="Basic residues" evidence="1">
    <location>
        <begin position="1"/>
        <end position="15"/>
    </location>
</feature>
<evidence type="ECO:0000313" key="3">
    <source>
        <dbReference type="Proteomes" id="UP000625631"/>
    </source>
</evidence>
<dbReference type="RefSeq" id="WP_198067554.1">
    <property type="nucleotide sequence ID" value="NZ_JAEDAD010000002.1"/>
</dbReference>
<feature type="region of interest" description="Disordered" evidence="1">
    <location>
        <begin position="1"/>
        <end position="22"/>
    </location>
</feature>
<evidence type="ECO:0000256" key="1">
    <source>
        <dbReference type="SAM" id="MobiDB-lite"/>
    </source>
</evidence>
<gene>
    <name evidence="2" type="ORF">I7X13_08120</name>
</gene>
<evidence type="ECO:0000313" key="2">
    <source>
        <dbReference type="EMBL" id="MBH8558008.1"/>
    </source>
</evidence>
<accession>A0ABS0Q5T2</accession>
<sequence>MKKTKDKAAKNKSAKKQTLLGGATKSLKKLRKSKLTTTQKVLAGAALAAVGLGMLAKRNGKNGPSTSPDTAAAEDNLAALDANA</sequence>
<keyword evidence="3" id="KW-1185">Reference proteome</keyword>
<dbReference type="Proteomes" id="UP000625631">
    <property type="component" value="Unassembled WGS sequence"/>
</dbReference>
<protein>
    <recommendedName>
        <fullName evidence="4">YtxH domain-containing protein</fullName>
    </recommendedName>
</protein>